<proteinExistence type="predicted"/>
<dbReference type="Pfam" id="PF02690">
    <property type="entry name" value="Na_Pi_cotrans"/>
    <property type="match status" value="2"/>
</dbReference>
<keyword evidence="4 6" id="KW-1133">Transmembrane helix</keyword>
<feature type="transmembrane region" description="Helical" evidence="6">
    <location>
        <begin position="365"/>
        <end position="386"/>
    </location>
</feature>
<reference evidence="7" key="1">
    <citation type="submission" date="2020-09" db="EMBL/GenBank/DDBJ databases">
        <title>Iningainema tapete sp. nov. (Scytonemataceae, Cyanobacteria) from greenhouses in central Florida (USA) produces two types of nodularin with biosynthetic potential for microcystin-LR and anabaenopeptins.</title>
        <authorList>
            <person name="Berthold D.E."/>
            <person name="Lefler F.W."/>
            <person name="Huang I.-S."/>
            <person name="Abdulla H."/>
            <person name="Zimba P.V."/>
            <person name="Laughinghouse H.D. IV."/>
        </authorList>
    </citation>
    <scope>NUCLEOTIDE SEQUENCE</scope>
    <source>
        <strain evidence="7">BLCCT55</strain>
    </source>
</reference>
<keyword evidence="5 6" id="KW-0472">Membrane</keyword>
<feature type="transmembrane region" description="Helical" evidence="6">
    <location>
        <begin position="215"/>
        <end position="234"/>
    </location>
</feature>
<evidence type="ECO:0000256" key="1">
    <source>
        <dbReference type="ARBA" id="ARBA00004651"/>
    </source>
</evidence>
<keyword evidence="3 6" id="KW-0812">Transmembrane</keyword>
<comment type="caution">
    <text evidence="7">The sequence shown here is derived from an EMBL/GenBank/DDBJ whole genome shotgun (WGS) entry which is preliminary data.</text>
</comment>
<comment type="subcellular location">
    <subcellularLocation>
        <location evidence="1">Cell membrane</location>
        <topology evidence="1">Multi-pass membrane protein</topology>
    </subcellularLocation>
</comment>
<feature type="transmembrane region" description="Helical" evidence="6">
    <location>
        <begin position="324"/>
        <end position="350"/>
    </location>
</feature>
<protein>
    <submittedName>
        <fullName evidence="7">Na/Pi cotransporter family protein</fullName>
    </submittedName>
</protein>
<sequence length="405" mass="42953">MFIAKRFNQKILKCLSVAFFVLTLIVYPAILKPDVPFAQSSVEMSANAQTTSNTRDIKLEIAQAPPPPASEEASEEKKDGVNFFKMAMGAVAGLVLFIYGVTKLSEGLEDLGTDRMKSLLSKWTTNRFAGVLTGAVATTLLESSSVTIIMVIAMVSAGVLTFVQSLGVVLGSNIGTAVGAQIISLNIELYVPILMFAGLLLLFVGRTGTQKNLGLILLGFGLMFYGLEAIDEAMKPFRNYQPFIDWMQTLGKNPLLGAIVGAIFTIIIQSSSATVAIVITLASSGLISLPAGIAIMLGAEVGTCADTLVATIGRGRPALRTGVFHLLFNLVSAILGILFAPLLVQLVLAISGGAGVGRQIANAQIIFNMIGVVVVIAFLPVIAQLLERLIPDAREERPLRTETVV</sequence>
<dbReference type="PANTHER" id="PTHR10010:SF46">
    <property type="entry name" value="SODIUM-DEPENDENT PHOSPHATE TRANSPORT PROTEIN 2B"/>
    <property type="match status" value="1"/>
</dbReference>
<feature type="transmembrane region" description="Helical" evidence="6">
    <location>
        <begin position="147"/>
        <end position="170"/>
    </location>
</feature>
<dbReference type="PANTHER" id="PTHR10010">
    <property type="entry name" value="SOLUTE CARRIER FAMILY 34 SODIUM PHOSPHATE , MEMBER 2-RELATED"/>
    <property type="match status" value="1"/>
</dbReference>
<evidence type="ECO:0000313" key="8">
    <source>
        <dbReference type="Proteomes" id="UP000629098"/>
    </source>
</evidence>
<feature type="transmembrane region" description="Helical" evidence="6">
    <location>
        <begin position="182"/>
        <end position="203"/>
    </location>
</feature>
<keyword evidence="8" id="KW-1185">Reference proteome</keyword>
<accession>A0A8J6XKQ7</accession>
<evidence type="ECO:0000256" key="2">
    <source>
        <dbReference type="ARBA" id="ARBA00022475"/>
    </source>
</evidence>
<dbReference type="Proteomes" id="UP000629098">
    <property type="component" value="Unassembled WGS sequence"/>
</dbReference>
<evidence type="ECO:0000256" key="5">
    <source>
        <dbReference type="ARBA" id="ARBA00023136"/>
    </source>
</evidence>
<dbReference type="NCBIfam" id="NF037997">
    <property type="entry name" value="Na_Pi_symport"/>
    <property type="match status" value="1"/>
</dbReference>
<dbReference type="GO" id="GO:0005436">
    <property type="term" value="F:sodium:phosphate symporter activity"/>
    <property type="evidence" value="ECO:0007669"/>
    <property type="project" value="InterPro"/>
</dbReference>
<evidence type="ECO:0000256" key="4">
    <source>
        <dbReference type="ARBA" id="ARBA00022989"/>
    </source>
</evidence>
<keyword evidence="2" id="KW-1003">Cell membrane</keyword>
<dbReference type="InterPro" id="IPR003841">
    <property type="entry name" value="Na/Pi_transpt"/>
</dbReference>
<dbReference type="AlphaFoldDB" id="A0A8J6XKQ7"/>
<feature type="transmembrane region" description="Helical" evidence="6">
    <location>
        <begin position="12"/>
        <end position="30"/>
    </location>
</feature>
<evidence type="ECO:0000313" key="7">
    <source>
        <dbReference type="EMBL" id="MBD2776483.1"/>
    </source>
</evidence>
<feature type="transmembrane region" description="Helical" evidence="6">
    <location>
        <begin position="255"/>
        <end position="281"/>
    </location>
</feature>
<dbReference type="GO" id="GO:0005886">
    <property type="term" value="C:plasma membrane"/>
    <property type="evidence" value="ECO:0007669"/>
    <property type="project" value="UniProtKB-SubCell"/>
</dbReference>
<gene>
    <name evidence="7" type="ORF">ICL16_31615</name>
</gene>
<evidence type="ECO:0000256" key="3">
    <source>
        <dbReference type="ARBA" id="ARBA00022692"/>
    </source>
</evidence>
<name>A0A8J6XKQ7_9CYAN</name>
<dbReference type="EMBL" id="JACXAE010000095">
    <property type="protein sequence ID" value="MBD2776483.1"/>
    <property type="molecule type" value="Genomic_DNA"/>
</dbReference>
<dbReference type="GO" id="GO:0044341">
    <property type="term" value="P:sodium-dependent phosphate transport"/>
    <property type="evidence" value="ECO:0007669"/>
    <property type="project" value="InterPro"/>
</dbReference>
<dbReference type="RefSeq" id="WP_190835554.1">
    <property type="nucleotide sequence ID" value="NZ_CAWPPI010000095.1"/>
</dbReference>
<feature type="transmembrane region" description="Helical" evidence="6">
    <location>
        <begin position="83"/>
        <end position="102"/>
    </location>
</feature>
<evidence type="ECO:0000256" key="6">
    <source>
        <dbReference type="SAM" id="Phobius"/>
    </source>
</evidence>
<organism evidence="7 8">
    <name type="scientific">Iningainema tapete BLCC-T55</name>
    <dbReference type="NCBI Taxonomy" id="2748662"/>
    <lineage>
        <taxon>Bacteria</taxon>
        <taxon>Bacillati</taxon>
        <taxon>Cyanobacteriota</taxon>
        <taxon>Cyanophyceae</taxon>
        <taxon>Nostocales</taxon>
        <taxon>Scytonemataceae</taxon>
        <taxon>Iningainema tapete</taxon>
    </lineage>
</organism>